<evidence type="ECO:0000256" key="1">
    <source>
        <dbReference type="SAM" id="Phobius"/>
    </source>
</evidence>
<protein>
    <submittedName>
        <fullName evidence="2">Uncharacterized protein</fullName>
    </submittedName>
</protein>
<evidence type="ECO:0000313" key="2">
    <source>
        <dbReference type="EMBL" id="TDO24050.1"/>
    </source>
</evidence>
<feature type="transmembrane region" description="Helical" evidence="1">
    <location>
        <begin position="108"/>
        <end position="131"/>
    </location>
</feature>
<organism evidence="2 3">
    <name type="scientific">Pedobacter duraquae</name>
    <dbReference type="NCBI Taxonomy" id="425511"/>
    <lineage>
        <taxon>Bacteria</taxon>
        <taxon>Pseudomonadati</taxon>
        <taxon>Bacteroidota</taxon>
        <taxon>Sphingobacteriia</taxon>
        <taxon>Sphingobacteriales</taxon>
        <taxon>Sphingobacteriaceae</taxon>
        <taxon>Pedobacter</taxon>
    </lineage>
</organism>
<sequence>MTEKTKLTEDLIQLKHLEAKDEELFQKLGEFMALLDQSKLDSKNIQEIQDTINTAIERKVKSEDVINEIKQISMANLDKLDQLDQLEFLLTTQHIDSRQVKKVVFKNFILKFIKIIIGFLLLTLGFAMIILPAPPYFEMFTIFYFNPNDGVTLMDVISLIVIAVGIYIIVKSFFNFKPNE</sequence>
<gene>
    <name evidence="2" type="ORF">CLV32_0337</name>
</gene>
<feature type="transmembrane region" description="Helical" evidence="1">
    <location>
        <begin position="151"/>
        <end position="170"/>
    </location>
</feature>
<keyword evidence="3" id="KW-1185">Reference proteome</keyword>
<accession>A0A4R6IP63</accession>
<keyword evidence="1" id="KW-0812">Transmembrane</keyword>
<dbReference type="RefSeq" id="WP_133551711.1">
    <property type="nucleotide sequence ID" value="NZ_SNWM01000001.1"/>
</dbReference>
<dbReference type="AlphaFoldDB" id="A0A4R6IP63"/>
<keyword evidence="1" id="KW-1133">Transmembrane helix</keyword>
<comment type="caution">
    <text evidence="2">The sequence shown here is derived from an EMBL/GenBank/DDBJ whole genome shotgun (WGS) entry which is preliminary data.</text>
</comment>
<dbReference type="OrthoDB" id="663655at2"/>
<keyword evidence="1" id="KW-0472">Membrane</keyword>
<proteinExistence type="predicted"/>
<name>A0A4R6IP63_9SPHI</name>
<evidence type="ECO:0000313" key="3">
    <source>
        <dbReference type="Proteomes" id="UP000295499"/>
    </source>
</evidence>
<dbReference type="EMBL" id="SNWM01000001">
    <property type="protein sequence ID" value="TDO24050.1"/>
    <property type="molecule type" value="Genomic_DNA"/>
</dbReference>
<reference evidence="2 3" key="1">
    <citation type="submission" date="2019-03" db="EMBL/GenBank/DDBJ databases">
        <title>Genomic Encyclopedia of Archaeal and Bacterial Type Strains, Phase II (KMG-II): from individual species to whole genera.</title>
        <authorList>
            <person name="Goeker M."/>
        </authorList>
    </citation>
    <scope>NUCLEOTIDE SEQUENCE [LARGE SCALE GENOMIC DNA]</scope>
    <source>
        <strain evidence="2 3">DSM 19034</strain>
    </source>
</reference>
<dbReference type="Proteomes" id="UP000295499">
    <property type="component" value="Unassembled WGS sequence"/>
</dbReference>